<comment type="similarity">
    <text evidence="1">Belongs to the SWI5/SAE3 family.</text>
</comment>
<dbReference type="PANTHER" id="PTHR28529:SF2">
    <property type="entry name" value="DNA REPAIR PROTEIN SWI5 HOMOLOG"/>
    <property type="match status" value="1"/>
</dbReference>
<dbReference type="Proteomes" id="UP000663853">
    <property type="component" value="Unassembled WGS sequence"/>
</dbReference>
<dbReference type="GO" id="GO:0000709">
    <property type="term" value="P:meiotic joint molecule formation"/>
    <property type="evidence" value="ECO:0007669"/>
    <property type="project" value="TreeGrafter"/>
</dbReference>
<evidence type="ECO:0000256" key="1">
    <source>
        <dbReference type="ARBA" id="ARBA00008060"/>
    </source>
</evidence>
<organism evidence="4 5">
    <name type="scientific">Rhizoctonia solani</name>
    <dbReference type="NCBI Taxonomy" id="456999"/>
    <lineage>
        <taxon>Eukaryota</taxon>
        <taxon>Fungi</taxon>
        <taxon>Dikarya</taxon>
        <taxon>Basidiomycota</taxon>
        <taxon>Agaricomycotina</taxon>
        <taxon>Agaricomycetes</taxon>
        <taxon>Cantharellales</taxon>
        <taxon>Ceratobasidiaceae</taxon>
        <taxon>Rhizoctonia</taxon>
    </lineage>
</organism>
<evidence type="ECO:0000256" key="3">
    <source>
        <dbReference type="ARBA" id="ARBA00023204"/>
    </source>
</evidence>
<dbReference type="AlphaFoldDB" id="A0A8H3DHY6"/>
<dbReference type="Pfam" id="PF07061">
    <property type="entry name" value="Swi5"/>
    <property type="match status" value="1"/>
</dbReference>
<accession>A0A8H3DHY6</accession>
<comment type="caution">
    <text evidence="4">The sequence shown here is derived from an EMBL/GenBank/DDBJ whole genome shotgun (WGS) entry which is preliminary data.</text>
</comment>
<sequence>MTWEILIGGAPHLTTNHHSTSIFGVSRPFDAKKVPALMNYPKGAISQEVESLQRDIDILQKLLGDEDPQKIVDRHIKLLHTYNESKDAAQVVLGRLAAIKQTTVAKIHEEYDLPLQD</sequence>
<evidence type="ECO:0000313" key="4">
    <source>
        <dbReference type="EMBL" id="CAE6528878.1"/>
    </source>
</evidence>
<proteinExistence type="inferred from homology"/>
<keyword evidence="2" id="KW-0227">DNA damage</keyword>
<dbReference type="InterPro" id="IPR010760">
    <property type="entry name" value="DNA-repair_Swi5"/>
</dbReference>
<name>A0A8H3DHY6_9AGAM</name>
<evidence type="ECO:0000256" key="2">
    <source>
        <dbReference type="ARBA" id="ARBA00022763"/>
    </source>
</evidence>
<keyword evidence="3" id="KW-0234">DNA repair</keyword>
<dbReference type="PANTHER" id="PTHR28529">
    <property type="entry name" value="DNA REPAIR PROTEIN SWI5 HOMOLOG"/>
    <property type="match status" value="1"/>
</dbReference>
<dbReference type="GO" id="GO:0034974">
    <property type="term" value="C:Swi5-Swi2 complex"/>
    <property type="evidence" value="ECO:0007669"/>
    <property type="project" value="TreeGrafter"/>
</dbReference>
<protein>
    <recommendedName>
        <fullName evidence="6">Swi5-domain-containing protein</fullName>
    </recommendedName>
</protein>
<gene>
    <name evidence="4" type="ORF">RDB_LOCUS164396</name>
</gene>
<evidence type="ECO:0000313" key="5">
    <source>
        <dbReference type="Proteomes" id="UP000663853"/>
    </source>
</evidence>
<evidence type="ECO:0008006" key="6">
    <source>
        <dbReference type="Google" id="ProtNLM"/>
    </source>
</evidence>
<dbReference type="GO" id="GO:0010772">
    <property type="term" value="P:meiotic DNA recombinase assembly involved in reciprocal meiotic recombination"/>
    <property type="evidence" value="ECO:0007669"/>
    <property type="project" value="TreeGrafter"/>
</dbReference>
<reference evidence="4" key="1">
    <citation type="submission" date="2021-01" db="EMBL/GenBank/DDBJ databases">
        <authorList>
            <person name="Kaushik A."/>
        </authorList>
    </citation>
    <scope>NUCLEOTIDE SEQUENCE</scope>
    <source>
        <strain evidence="4">AG6-10EEA</strain>
    </source>
</reference>
<dbReference type="GO" id="GO:0032798">
    <property type="term" value="C:Swi5-Sfr1 complex"/>
    <property type="evidence" value="ECO:0007669"/>
    <property type="project" value="TreeGrafter"/>
</dbReference>
<dbReference type="EMBL" id="CAJMXA010003957">
    <property type="protein sequence ID" value="CAE6528878.1"/>
    <property type="molecule type" value="Genomic_DNA"/>
</dbReference>
<dbReference type="Gene3D" id="1.20.5.170">
    <property type="match status" value="1"/>
</dbReference>